<gene>
    <name evidence="1" type="ORF">SAMN05216481_12527</name>
</gene>
<evidence type="ECO:0000313" key="1">
    <source>
        <dbReference type="EMBL" id="SEQ99840.1"/>
    </source>
</evidence>
<organism evidence="1 2">
    <name type="scientific">Streptomyces radiopugnans</name>
    <dbReference type="NCBI Taxonomy" id="403935"/>
    <lineage>
        <taxon>Bacteria</taxon>
        <taxon>Bacillati</taxon>
        <taxon>Actinomycetota</taxon>
        <taxon>Actinomycetes</taxon>
        <taxon>Kitasatosporales</taxon>
        <taxon>Streptomycetaceae</taxon>
        <taxon>Streptomyces</taxon>
    </lineage>
</organism>
<sequence>MDAHRCSPAEDLLYWRGELPELLRAARRHRTSTPATFTRGHAAAALEKTLAGLVGPDQLTVWAQAVHFEEEVDIDEAYQDLLTQFLVEISTPELFEPVTAETCRRWLHRIRTSPRSAADR</sequence>
<accession>A0A1H9KL22</accession>
<keyword evidence="2" id="KW-1185">Reference proteome</keyword>
<evidence type="ECO:0000313" key="2">
    <source>
        <dbReference type="Proteomes" id="UP000199055"/>
    </source>
</evidence>
<name>A0A1H9KL22_9ACTN</name>
<proteinExistence type="predicted"/>
<dbReference type="EMBL" id="FOET01000025">
    <property type="protein sequence ID" value="SEQ99840.1"/>
    <property type="molecule type" value="Genomic_DNA"/>
</dbReference>
<dbReference type="AlphaFoldDB" id="A0A1H9KL22"/>
<dbReference type="Proteomes" id="UP000199055">
    <property type="component" value="Unassembled WGS sequence"/>
</dbReference>
<dbReference type="RefSeq" id="WP_093663332.1">
    <property type="nucleotide sequence ID" value="NZ_FOET01000025.1"/>
</dbReference>
<protein>
    <submittedName>
        <fullName evidence="1">Uncharacterized protein</fullName>
    </submittedName>
</protein>
<reference evidence="1 2" key="1">
    <citation type="submission" date="2016-10" db="EMBL/GenBank/DDBJ databases">
        <authorList>
            <person name="de Groot N.N."/>
        </authorList>
    </citation>
    <scope>NUCLEOTIDE SEQUENCE [LARGE SCALE GENOMIC DNA]</scope>
    <source>
        <strain evidence="1 2">CGMCC 4.3519</strain>
    </source>
</reference>